<dbReference type="eggNOG" id="COG4575">
    <property type="taxonomic scope" value="Bacteria"/>
</dbReference>
<organism evidence="1 2">
    <name type="scientific">Halothiobacillus neapolitanus (strain ATCC 23641 / DSM 15147 / CIP 104769 / NCIMB 8539 / c2)</name>
    <name type="common">Thiobacillus neapolitanus</name>
    <dbReference type="NCBI Taxonomy" id="555778"/>
    <lineage>
        <taxon>Bacteria</taxon>
        <taxon>Pseudomonadati</taxon>
        <taxon>Pseudomonadota</taxon>
        <taxon>Gammaproteobacteria</taxon>
        <taxon>Chromatiales</taxon>
        <taxon>Halothiobacillaceae</taxon>
        <taxon>Halothiobacillus</taxon>
    </lineage>
</organism>
<evidence type="ECO:0008006" key="3">
    <source>
        <dbReference type="Google" id="ProtNLM"/>
    </source>
</evidence>
<dbReference type="EMBL" id="CP001801">
    <property type="protein sequence ID" value="ACX95544.1"/>
    <property type="molecule type" value="Genomic_DNA"/>
</dbReference>
<proteinExistence type="predicted"/>
<dbReference type="Proteomes" id="UP000009102">
    <property type="component" value="Chromosome"/>
</dbReference>
<dbReference type="HOGENOM" id="CLU_2247177_0_0_6"/>
<sequence>MATAPKTTEDTSNTTGNDELAAIKQDMHQLKADLADLLVAMKTRGQTKAETLGQDAINTLHDAINALNQRVDAAKEGVSEKTRATVDQAEQVIERHPVASLLTAFGIGFVLAKLFSKH</sequence>
<evidence type="ECO:0000313" key="2">
    <source>
        <dbReference type="Proteomes" id="UP000009102"/>
    </source>
</evidence>
<keyword evidence="2" id="KW-1185">Reference proteome</keyword>
<evidence type="ECO:0000313" key="1">
    <source>
        <dbReference type="EMBL" id="ACX95544.1"/>
    </source>
</evidence>
<name>D0KYM1_HALNC</name>
<dbReference type="KEGG" id="hna:Hneap_0693"/>
<dbReference type="RefSeq" id="WP_012823580.1">
    <property type="nucleotide sequence ID" value="NC_013422.1"/>
</dbReference>
<protein>
    <recommendedName>
        <fullName evidence="3">DUF883 domain-containing protein</fullName>
    </recommendedName>
</protein>
<accession>D0KYM1</accession>
<dbReference type="STRING" id="555778.Hneap_0693"/>
<reference evidence="1 2" key="1">
    <citation type="submission" date="2009-10" db="EMBL/GenBank/DDBJ databases">
        <title>Complete sequence of Halothiobacillus neapolitanus c2.</title>
        <authorList>
            <consortium name="US DOE Joint Genome Institute"/>
            <person name="Lucas S."/>
            <person name="Copeland A."/>
            <person name="Lapidus A."/>
            <person name="Glavina del Rio T."/>
            <person name="Tice H."/>
            <person name="Bruce D."/>
            <person name="Goodwin L."/>
            <person name="Pitluck S."/>
            <person name="Davenport K."/>
            <person name="Brettin T."/>
            <person name="Detter J.C."/>
            <person name="Han C."/>
            <person name="Tapia R."/>
            <person name="Larimer F."/>
            <person name="Land M."/>
            <person name="Hauser L."/>
            <person name="Kyrpides N."/>
            <person name="Mikhailova N."/>
            <person name="Kerfeld C."/>
            <person name="Cannon G."/>
            <person name="Heinhort S."/>
        </authorList>
    </citation>
    <scope>NUCLEOTIDE SEQUENCE [LARGE SCALE GENOMIC DNA]</scope>
    <source>
        <strain evidence="2">ATCC 23641 / c2</strain>
    </source>
</reference>
<dbReference type="OrthoDB" id="8548296at2"/>
<dbReference type="AlphaFoldDB" id="D0KYM1"/>
<gene>
    <name evidence="1" type="ordered locus">Hneap_0693</name>
</gene>